<sequence>MSQRPVTSPVLDGDAACDVTVQEPPRRVGVTGVLVVLALLVAGLLWAKWLPYAERTRTLSATGAWSGSAIFGASGEPGSAPSVAGALDFTRAYAAAVWKAALVALVVAAAIESLVPRRWFVRLMSRRSAVGQGVTGAALSLPSMMCTCCTAPVAIGLRRKGAPIGATVAYWLGNPLLNPAVLVFLALTLPWQLVAVRVVVGVVIVLGAAVAAAAVAGRVRGADVPAPEISVGRTRSPWLGAPAGEEGDATQVRELPLRFARTLVRYVVVLVPEYLVLVLLTGWLSGWLSDFAGLDRAAGPVALLVVGLVGAALVIPTGGEIPVVAGLVAAGAGFGVVGVVLVTLPALSIPSILMVARTFSWRVTAAVTSVVVVGGIVAGLALQLVPVG</sequence>
<keyword evidence="5 7" id="KW-1133">Transmembrane helix</keyword>
<feature type="transmembrane region" description="Helical" evidence="7">
    <location>
        <begin position="297"/>
        <end position="316"/>
    </location>
</feature>
<evidence type="ECO:0000256" key="2">
    <source>
        <dbReference type="ARBA" id="ARBA00006386"/>
    </source>
</evidence>
<dbReference type="InterPro" id="IPR005524">
    <property type="entry name" value="DUF318"/>
</dbReference>
<feature type="transmembrane region" description="Helical" evidence="7">
    <location>
        <begin position="135"/>
        <end position="157"/>
    </location>
</feature>
<protein>
    <submittedName>
        <fullName evidence="8">Permease</fullName>
    </submittedName>
</protein>
<evidence type="ECO:0000256" key="5">
    <source>
        <dbReference type="ARBA" id="ARBA00022989"/>
    </source>
</evidence>
<keyword evidence="4 7" id="KW-0812">Transmembrane</keyword>
<keyword evidence="6 7" id="KW-0472">Membrane</keyword>
<feature type="transmembrane region" description="Helical" evidence="7">
    <location>
        <begin position="169"/>
        <end position="189"/>
    </location>
</feature>
<accession>A0ABP9J062</accession>
<evidence type="ECO:0000256" key="4">
    <source>
        <dbReference type="ARBA" id="ARBA00022692"/>
    </source>
</evidence>
<evidence type="ECO:0000256" key="7">
    <source>
        <dbReference type="SAM" id="Phobius"/>
    </source>
</evidence>
<keyword evidence="3" id="KW-1003">Cell membrane</keyword>
<evidence type="ECO:0000256" key="1">
    <source>
        <dbReference type="ARBA" id="ARBA00004651"/>
    </source>
</evidence>
<evidence type="ECO:0000313" key="8">
    <source>
        <dbReference type="EMBL" id="GAA5016340.1"/>
    </source>
</evidence>
<feature type="transmembrane region" description="Helical" evidence="7">
    <location>
        <begin position="323"/>
        <end position="347"/>
    </location>
</feature>
<feature type="transmembrane region" description="Helical" evidence="7">
    <location>
        <begin position="28"/>
        <end position="47"/>
    </location>
</feature>
<dbReference type="EMBL" id="BAABIW010000001">
    <property type="protein sequence ID" value="GAA5016340.1"/>
    <property type="molecule type" value="Genomic_DNA"/>
</dbReference>
<feature type="transmembrane region" description="Helical" evidence="7">
    <location>
        <begin position="96"/>
        <end position="115"/>
    </location>
</feature>
<dbReference type="PANTHER" id="PTHR43299">
    <property type="entry name" value="UPF0718 PROTEIN YRAQ"/>
    <property type="match status" value="1"/>
</dbReference>
<gene>
    <name evidence="8" type="ORF">GCM10023258_01820</name>
</gene>
<evidence type="ECO:0000313" key="9">
    <source>
        <dbReference type="Proteomes" id="UP001500427"/>
    </source>
</evidence>
<evidence type="ECO:0000256" key="3">
    <source>
        <dbReference type="ARBA" id="ARBA00022475"/>
    </source>
</evidence>
<dbReference type="Proteomes" id="UP001500427">
    <property type="component" value="Unassembled WGS sequence"/>
</dbReference>
<reference evidence="9" key="1">
    <citation type="journal article" date="2019" name="Int. J. Syst. Evol. Microbiol.">
        <title>The Global Catalogue of Microorganisms (GCM) 10K type strain sequencing project: providing services to taxonomists for standard genome sequencing and annotation.</title>
        <authorList>
            <consortium name="The Broad Institute Genomics Platform"/>
            <consortium name="The Broad Institute Genome Sequencing Center for Infectious Disease"/>
            <person name="Wu L."/>
            <person name="Ma J."/>
        </authorList>
    </citation>
    <scope>NUCLEOTIDE SEQUENCE [LARGE SCALE GENOMIC DNA]</scope>
    <source>
        <strain evidence="9">JCM 17687</strain>
    </source>
</reference>
<feature type="transmembrane region" description="Helical" evidence="7">
    <location>
        <begin position="195"/>
        <end position="216"/>
    </location>
</feature>
<dbReference type="PANTHER" id="PTHR43299:SF1">
    <property type="entry name" value="UPF0718 PROTEIN YRAQ"/>
    <property type="match status" value="1"/>
</dbReference>
<comment type="caution">
    <text evidence="8">The sequence shown here is derived from an EMBL/GenBank/DDBJ whole genome shotgun (WGS) entry which is preliminary data.</text>
</comment>
<dbReference type="Pfam" id="PF03773">
    <property type="entry name" value="ArsP_1"/>
    <property type="match status" value="1"/>
</dbReference>
<feature type="transmembrane region" description="Helical" evidence="7">
    <location>
        <begin position="263"/>
        <end position="285"/>
    </location>
</feature>
<keyword evidence="9" id="KW-1185">Reference proteome</keyword>
<proteinExistence type="inferred from homology"/>
<name>A0ABP9J062_9MICO</name>
<comment type="similarity">
    <text evidence="2">Belongs to the UPF0718 family.</text>
</comment>
<evidence type="ECO:0000256" key="6">
    <source>
        <dbReference type="ARBA" id="ARBA00023136"/>
    </source>
</evidence>
<comment type="subcellular location">
    <subcellularLocation>
        <location evidence="1">Cell membrane</location>
        <topology evidence="1">Multi-pass membrane protein</topology>
    </subcellularLocation>
</comment>
<feature type="transmembrane region" description="Helical" evidence="7">
    <location>
        <begin position="359"/>
        <end position="382"/>
    </location>
</feature>
<organism evidence="8 9">
    <name type="scientific">Terrabacter aeriphilus</name>
    <dbReference type="NCBI Taxonomy" id="515662"/>
    <lineage>
        <taxon>Bacteria</taxon>
        <taxon>Bacillati</taxon>
        <taxon>Actinomycetota</taxon>
        <taxon>Actinomycetes</taxon>
        <taxon>Micrococcales</taxon>
        <taxon>Intrasporangiaceae</taxon>
        <taxon>Terrabacter</taxon>
    </lineage>
</organism>